<gene>
    <name evidence="1" type="ORF">ACEZ3G_10335</name>
</gene>
<organism evidence="1 2">
    <name type="scientific">Meishania litoralis</name>
    <dbReference type="NCBI Taxonomy" id="3434685"/>
    <lineage>
        <taxon>Bacteria</taxon>
        <taxon>Pseudomonadati</taxon>
        <taxon>Bacteroidota</taxon>
        <taxon>Flavobacteriia</taxon>
        <taxon>Flavobacteriales</taxon>
        <taxon>Flavobacteriaceae</taxon>
        <taxon>Meishania</taxon>
    </lineage>
</organism>
<name>A0ACC7LJX2_9FLAO</name>
<dbReference type="Proteomes" id="UP001595191">
    <property type="component" value="Unassembled WGS sequence"/>
</dbReference>
<evidence type="ECO:0000313" key="2">
    <source>
        <dbReference type="Proteomes" id="UP001595191"/>
    </source>
</evidence>
<reference evidence="1" key="1">
    <citation type="submission" date="2024-09" db="EMBL/GenBank/DDBJ databases">
        <authorList>
            <person name="Liu J."/>
        </authorList>
    </citation>
    <scope>NUCLEOTIDE SEQUENCE</scope>
    <source>
        <strain evidence="1">NBU2967</strain>
    </source>
</reference>
<dbReference type="EMBL" id="JBHFPV010000002">
    <property type="protein sequence ID" value="MFH6603874.1"/>
    <property type="molecule type" value="Genomic_DNA"/>
</dbReference>
<evidence type="ECO:0000313" key="1">
    <source>
        <dbReference type="EMBL" id="MFH6603874.1"/>
    </source>
</evidence>
<keyword evidence="2" id="KW-1185">Reference proteome</keyword>
<proteinExistence type="predicted"/>
<comment type="caution">
    <text evidence="1">The sequence shown here is derived from an EMBL/GenBank/DDBJ whole genome shotgun (WGS) entry which is preliminary data.</text>
</comment>
<accession>A0ACC7LJX2</accession>
<sequence>MKTRKLGYSDLNLTTLGLGTWAMGGGDWKFGWGPQDDQASINAIHAALDQGINWIDTAAIYGHGKSEEVVGKAINGIRDSVIIATKCGRIWEGNSKEIGKSLKTDSIRREVEASLKRLNIDVIDLYQIHWPEPDAEIEEGWHTISNLIKEGKIRYGGVSNFNLDQLKRAQAIHPIASLQPPYNMLRREIETDIIDYCRENQIGIVAYSPMQAGLLTGKFTEDRARSLPDSDWRSRHPFFNGRQLEINLQMVEELREIANAAKISLAQLSLAWVLRHKEMTSAIVGARNPAQIEETAKAAAIELDSAQIDRIEKILANREQLLTNDQ</sequence>
<protein>
    <submittedName>
        <fullName evidence="1">Aldo/keto reductase</fullName>
    </submittedName>
</protein>